<evidence type="ECO:0000313" key="2">
    <source>
        <dbReference type="EMBL" id="RRT75366.1"/>
    </source>
</evidence>
<organism evidence="2 3">
    <name type="scientific">Ensete ventricosum</name>
    <name type="common">Abyssinian banana</name>
    <name type="synonym">Musa ensete</name>
    <dbReference type="NCBI Taxonomy" id="4639"/>
    <lineage>
        <taxon>Eukaryota</taxon>
        <taxon>Viridiplantae</taxon>
        <taxon>Streptophyta</taxon>
        <taxon>Embryophyta</taxon>
        <taxon>Tracheophyta</taxon>
        <taxon>Spermatophyta</taxon>
        <taxon>Magnoliopsida</taxon>
        <taxon>Liliopsida</taxon>
        <taxon>Zingiberales</taxon>
        <taxon>Musaceae</taxon>
        <taxon>Ensete</taxon>
    </lineage>
</organism>
<dbReference type="EMBL" id="AMZH03002499">
    <property type="protein sequence ID" value="RRT75366.1"/>
    <property type="molecule type" value="Genomic_DNA"/>
</dbReference>
<protein>
    <submittedName>
        <fullName evidence="2">Uncharacterized protein</fullName>
    </submittedName>
</protein>
<feature type="compositionally biased region" description="Basic and acidic residues" evidence="1">
    <location>
        <begin position="26"/>
        <end position="39"/>
    </location>
</feature>
<sequence>MRARQAFARTSPKVSGRSLGTCQEITRGRPLDSPLEKSEVAGLRDSGEEHLGGQRVELPHHMRMADSCPSSTSDDEICVGQSRRAFASIIDGAPKDIPKELALRDSRLVPLHLSRRMDLTLEEESEEVILTCLKRELTEGARQSKDERSERAWRKSKDGNREE</sequence>
<proteinExistence type="predicted"/>
<feature type="region of interest" description="Disordered" evidence="1">
    <location>
        <begin position="139"/>
        <end position="163"/>
    </location>
</feature>
<gene>
    <name evidence="2" type="ORF">B296_00027851</name>
</gene>
<evidence type="ECO:0000256" key="1">
    <source>
        <dbReference type="SAM" id="MobiDB-lite"/>
    </source>
</evidence>
<name>A0A427AGP0_ENSVE</name>
<dbReference type="AlphaFoldDB" id="A0A427AGP0"/>
<accession>A0A427AGP0</accession>
<comment type="caution">
    <text evidence="2">The sequence shown here is derived from an EMBL/GenBank/DDBJ whole genome shotgun (WGS) entry which is preliminary data.</text>
</comment>
<feature type="region of interest" description="Disordered" evidence="1">
    <location>
        <begin position="24"/>
        <end position="54"/>
    </location>
</feature>
<evidence type="ECO:0000313" key="3">
    <source>
        <dbReference type="Proteomes" id="UP000287651"/>
    </source>
</evidence>
<reference evidence="2 3" key="1">
    <citation type="journal article" date="2014" name="Agronomy (Basel)">
        <title>A Draft Genome Sequence for Ensete ventricosum, the Drought-Tolerant Tree Against Hunger.</title>
        <authorList>
            <person name="Harrison J."/>
            <person name="Moore K.A."/>
            <person name="Paszkiewicz K."/>
            <person name="Jones T."/>
            <person name="Grant M."/>
            <person name="Ambacheew D."/>
            <person name="Muzemil S."/>
            <person name="Studholme D.J."/>
        </authorList>
    </citation>
    <scope>NUCLEOTIDE SEQUENCE [LARGE SCALE GENOMIC DNA]</scope>
</reference>
<dbReference type="Proteomes" id="UP000287651">
    <property type="component" value="Unassembled WGS sequence"/>
</dbReference>
<feature type="compositionally biased region" description="Basic and acidic residues" evidence="1">
    <location>
        <begin position="45"/>
        <end position="54"/>
    </location>
</feature>